<comment type="caution">
    <text evidence="1">The sequence shown here is derived from an EMBL/GenBank/DDBJ whole genome shotgun (WGS) entry which is preliminary data.</text>
</comment>
<accession>A0A2S5DL88</accession>
<evidence type="ECO:0000313" key="1">
    <source>
        <dbReference type="EMBL" id="POZ63823.1"/>
    </source>
</evidence>
<sequence>MGGAAAGCRGGGAKTGARCGAANCGLALAAGKRLAAGRRADRFLRRLNHERIHLLNDMA</sequence>
<dbReference type="Proteomes" id="UP000237082">
    <property type="component" value="Unassembled WGS sequence"/>
</dbReference>
<organism evidence="1 2">
    <name type="scientific">Chromobacterium alticapitis</name>
    <dbReference type="NCBI Taxonomy" id="2073169"/>
    <lineage>
        <taxon>Bacteria</taxon>
        <taxon>Pseudomonadati</taxon>
        <taxon>Pseudomonadota</taxon>
        <taxon>Betaproteobacteria</taxon>
        <taxon>Neisseriales</taxon>
        <taxon>Chromobacteriaceae</taxon>
        <taxon>Chromobacterium</taxon>
    </lineage>
</organism>
<name>A0A2S5DL88_9NEIS</name>
<keyword evidence="2" id="KW-1185">Reference proteome</keyword>
<protein>
    <submittedName>
        <fullName evidence="1">Uncharacterized protein</fullName>
    </submittedName>
</protein>
<gene>
    <name evidence="1" type="ORF">C2I19_01375</name>
</gene>
<reference evidence="2" key="1">
    <citation type="submission" date="2018-02" db="EMBL/GenBank/DDBJ databases">
        <authorList>
            <person name="O'Hara-Hanley K."/>
            <person name="Soby S."/>
        </authorList>
    </citation>
    <scope>NUCLEOTIDE SEQUENCE [LARGE SCALE GENOMIC DNA]</scope>
    <source>
        <strain evidence="2">MWU14-2602</strain>
    </source>
</reference>
<dbReference type="EMBL" id="PQWB01000007">
    <property type="protein sequence ID" value="POZ63823.1"/>
    <property type="molecule type" value="Genomic_DNA"/>
</dbReference>
<evidence type="ECO:0000313" key="2">
    <source>
        <dbReference type="Proteomes" id="UP000237082"/>
    </source>
</evidence>
<dbReference type="AlphaFoldDB" id="A0A2S5DL88"/>
<proteinExistence type="predicted"/>